<comment type="similarity">
    <text evidence="2 10">Belongs to the RNA methyltransferase RsmE family.</text>
</comment>
<dbReference type="EC" id="2.1.1.193" evidence="10"/>
<evidence type="ECO:0000256" key="2">
    <source>
        <dbReference type="ARBA" id="ARBA00005528"/>
    </source>
</evidence>
<dbReference type="NCBIfam" id="NF008695">
    <property type="entry name" value="PRK11713.3-3"/>
    <property type="match status" value="1"/>
</dbReference>
<evidence type="ECO:0000256" key="7">
    <source>
        <dbReference type="ARBA" id="ARBA00022691"/>
    </source>
</evidence>
<dbReference type="PIRSF" id="PIRSF015601">
    <property type="entry name" value="MTase_slr0722"/>
    <property type="match status" value="1"/>
</dbReference>
<evidence type="ECO:0000313" key="13">
    <source>
        <dbReference type="EMBL" id="QKF68213.1"/>
    </source>
</evidence>
<dbReference type="InterPro" id="IPR046887">
    <property type="entry name" value="RsmE_PUA-like"/>
</dbReference>
<dbReference type="Proteomes" id="UP000503482">
    <property type="component" value="Chromosome"/>
</dbReference>
<dbReference type="InterPro" id="IPR006700">
    <property type="entry name" value="RsmE"/>
</dbReference>
<dbReference type="InterPro" id="IPR029028">
    <property type="entry name" value="Alpha/beta_knot_MTases"/>
</dbReference>
<evidence type="ECO:0000256" key="3">
    <source>
        <dbReference type="ARBA" id="ARBA00022490"/>
    </source>
</evidence>
<organism evidence="13 14">
    <name type="scientific">Arcobacter venerupis</name>
    <dbReference type="NCBI Taxonomy" id="1054033"/>
    <lineage>
        <taxon>Bacteria</taxon>
        <taxon>Pseudomonadati</taxon>
        <taxon>Campylobacterota</taxon>
        <taxon>Epsilonproteobacteria</taxon>
        <taxon>Campylobacterales</taxon>
        <taxon>Arcobacteraceae</taxon>
        <taxon>Arcobacter</taxon>
    </lineage>
</organism>
<sequence>MQFTYDEFCGKEILEIKDDVYNYLIKARRHKIDDEIYFRNLKDNNIYLYKISSIDKKKANLNLILSEEKILINEKKLHLGWCVVDPKTVEKYITSLNEMGVDKITFIYADYSQKNFKINIEKLEKILINSSSQCGRSDIIKLEISKGLENFIKENEDVYFLDFSTVCIDNKKDEIKTLVIGCEGGFSKNERGKFNSENIVGFNSNLILRSETAIISASSKILL</sequence>
<evidence type="ECO:0000256" key="10">
    <source>
        <dbReference type="PIRNR" id="PIRNR015601"/>
    </source>
</evidence>
<dbReference type="SUPFAM" id="SSF75217">
    <property type="entry name" value="alpha/beta knot"/>
    <property type="match status" value="1"/>
</dbReference>
<dbReference type="InterPro" id="IPR029026">
    <property type="entry name" value="tRNA_m1G_MTases_N"/>
</dbReference>
<name>A0AAE7E4D8_9BACT</name>
<comment type="catalytic activity">
    <reaction evidence="9 10">
        <text>uridine(1498) in 16S rRNA + S-adenosyl-L-methionine = N(3)-methyluridine(1498) in 16S rRNA + S-adenosyl-L-homocysteine + H(+)</text>
        <dbReference type="Rhea" id="RHEA:42920"/>
        <dbReference type="Rhea" id="RHEA-COMP:10283"/>
        <dbReference type="Rhea" id="RHEA-COMP:10284"/>
        <dbReference type="ChEBI" id="CHEBI:15378"/>
        <dbReference type="ChEBI" id="CHEBI:57856"/>
        <dbReference type="ChEBI" id="CHEBI:59789"/>
        <dbReference type="ChEBI" id="CHEBI:65315"/>
        <dbReference type="ChEBI" id="CHEBI:74502"/>
        <dbReference type="EC" id="2.1.1.193"/>
    </reaction>
</comment>
<dbReference type="AlphaFoldDB" id="A0AAE7E4D8"/>
<evidence type="ECO:0000259" key="11">
    <source>
        <dbReference type="Pfam" id="PF04452"/>
    </source>
</evidence>
<protein>
    <recommendedName>
        <fullName evidence="10">Ribosomal RNA small subunit methyltransferase E</fullName>
        <ecNumber evidence="10">2.1.1.193</ecNumber>
    </recommendedName>
</protein>
<dbReference type="GO" id="GO:0070042">
    <property type="term" value="F:rRNA (uridine-N3-)-methyltransferase activity"/>
    <property type="evidence" value="ECO:0007669"/>
    <property type="project" value="TreeGrafter"/>
</dbReference>
<dbReference type="Pfam" id="PF20260">
    <property type="entry name" value="PUA_4"/>
    <property type="match status" value="1"/>
</dbReference>
<comment type="function">
    <text evidence="8 10">Specifically methylates the N3 position of the uracil ring of uridine 1498 (m3U1498) in 16S rRNA. Acts on the fully assembled 30S ribosomal subunit.</text>
</comment>
<dbReference type="InterPro" id="IPR046886">
    <property type="entry name" value="RsmE_MTase_dom"/>
</dbReference>
<dbReference type="NCBIfam" id="TIGR00046">
    <property type="entry name" value="RsmE family RNA methyltransferase"/>
    <property type="match status" value="1"/>
</dbReference>
<evidence type="ECO:0000256" key="8">
    <source>
        <dbReference type="ARBA" id="ARBA00025699"/>
    </source>
</evidence>
<dbReference type="GO" id="GO:0005737">
    <property type="term" value="C:cytoplasm"/>
    <property type="evidence" value="ECO:0007669"/>
    <property type="project" value="UniProtKB-SubCell"/>
</dbReference>
<gene>
    <name evidence="13" type="primary">rsmE</name>
    <name evidence="13" type="ORF">AVENP_2732</name>
</gene>
<dbReference type="Pfam" id="PF04452">
    <property type="entry name" value="Methyltrans_RNA"/>
    <property type="match status" value="1"/>
</dbReference>
<evidence type="ECO:0000256" key="5">
    <source>
        <dbReference type="ARBA" id="ARBA00022603"/>
    </source>
</evidence>
<dbReference type="CDD" id="cd18084">
    <property type="entry name" value="RsmE-like"/>
    <property type="match status" value="1"/>
</dbReference>
<evidence type="ECO:0000256" key="4">
    <source>
        <dbReference type="ARBA" id="ARBA00022552"/>
    </source>
</evidence>
<dbReference type="PANTHER" id="PTHR30027:SF3">
    <property type="entry name" value="16S RRNA (URACIL(1498)-N(3))-METHYLTRANSFERASE"/>
    <property type="match status" value="1"/>
</dbReference>
<feature type="domain" description="Ribosomal RNA small subunit methyltransferase E methyltransferase" evidence="11">
    <location>
        <begin position="75"/>
        <end position="220"/>
    </location>
</feature>
<dbReference type="PANTHER" id="PTHR30027">
    <property type="entry name" value="RIBOSOMAL RNA SMALL SUBUNIT METHYLTRANSFERASE E"/>
    <property type="match status" value="1"/>
</dbReference>
<keyword evidence="14" id="KW-1185">Reference proteome</keyword>
<keyword evidence="4 10" id="KW-0698">rRNA processing</keyword>
<keyword evidence="6 10" id="KW-0808">Transferase</keyword>
<evidence type="ECO:0000259" key="12">
    <source>
        <dbReference type="Pfam" id="PF20260"/>
    </source>
</evidence>
<dbReference type="Gene3D" id="3.40.1280.10">
    <property type="match status" value="1"/>
</dbReference>
<dbReference type="KEGG" id="avp:AVENP_2732"/>
<evidence type="ECO:0000256" key="6">
    <source>
        <dbReference type="ARBA" id="ARBA00022679"/>
    </source>
</evidence>
<reference evidence="13 14" key="1">
    <citation type="submission" date="2020-05" db="EMBL/GenBank/DDBJ databases">
        <title>Complete genome sequencing of Campylobacter and Arcobacter type strains.</title>
        <authorList>
            <person name="Miller W.G."/>
            <person name="Yee E."/>
        </authorList>
    </citation>
    <scope>NUCLEOTIDE SEQUENCE [LARGE SCALE GENOMIC DNA]</scope>
    <source>
        <strain evidence="13 14">LMG 26156</strain>
    </source>
</reference>
<dbReference type="GO" id="GO:0070475">
    <property type="term" value="P:rRNA base methylation"/>
    <property type="evidence" value="ECO:0007669"/>
    <property type="project" value="TreeGrafter"/>
</dbReference>
<feature type="domain" description="Ribosomal RNA small subunit methyltransferase E PUA-like" evidence="12">
    <location>
        <begin position="16"/>
        <end position="62"/>
    </location>
</feature>
<proteinExistence type="inferred from homology"/>
<evidence type="ECO:0000313" key="14">
    <source>
        <dbReference type="Proteomes" id="UP000503482"/>
    </source>
</evidence>
<evidence type="ECO:0000256" key="1">
    <source>
        <dbReference type="ARBA" id="ARBA00004496"/>
    </source>
</evidence>
<evidence type="ECO:0000256" key="9">
    <source>
        <dbReference type="ARBA" id="ARBA00047944"/>
    </source>
</evidence>
<accession>A0AAE7E4D8</accession>
<keyword evidence="7 10" id="KW-0949">S-adenosyl-L-methionine</keyword>
<keyword evidence="3 10" id="KW-0963">Cytoplasm</keyword>
<keyword evidence="5 10" id="KW-0489">Methyltransferase</keyword>
<dbReference type="EMBL" id="CP053840">
    <property type="protein sequence ID" value="QKF68213.1"/>
    <property type="molecule type" value="Genomic_DNA"/>
</dbReference>
<dbReference type="RefSeq" id="WP_128359942.1">
    <property type="nucleotide sequence ID" value="NZ_CP053840.1"/>
</dbReference>
<comment type="subcellular location">
    <subcellularLocation>
        <location evidence="1 10">Cytoplasm</location>
    </subcellularLocation>
</comment>